<reference evidence="1 2" key="1">
    <citation type="submission" date="2020-06" db="EMBL/GenBank/DDBJ databases">
        <title>Transcriptomic and genomic resources for Thalictrum thalictroides and T. hernandezii: Facilitating candidate gene discovery in an emerging model plant lineage.</title>
        <authorList>
            <person name="Arias T."/>
            <person name="Riano-Pachon D.M."/>
            <person name="Di Stilio V.S."/>
        </authorList>
    </citation>
    <scope>NUCLEOTIDE SEQUENCE [LARGE SCALE GENOMIC DNA]</scope>
    <source>
        <strain evidence="2">cv. WT478/WT964</strain>
        <tissue evidence="1">Leaves</tissue>
    </source>
</reference>
<keyword evidence="2" id="KW-1185">Reference proteome</keyword>
<proteinExistence type="predicted"/>
<dbReference type="Proteomes" id="UP000554482">
    <property type="component" value="Unassembled WGS sequence"/>
</dbReference>
<sequence>MGLVFKVISNKNSLWTQWVWTHHLRNKFFWTFKIPTDCSWVWRHVLASREKTIEHILYSISNGRDTLLWHDPWCPVGLLLHNSAALEEWHHRFPLNTKVEALISDGEWNQHIRSLQSNILKESILSVRINSRLEEDRIIWKPSNTGRIPSISSLTVSTLLKSGIISKVYWELEWILETVTATYGVKRNARRFQDKSQSAVNLKLRLVKERRYIQLQVKEIPNTQVLRSLVDRLGIVVDHKEASYIACTWNPHLKGVIKLNCDGAVNDNGNSFGGLMRNWKGDVLCAYIGKDDSTFVFQQELHAVHR</sequence>
<accession>A0A7J6VNI6</accession>
<organism evidence="1 2">
    <name type="scientific">Thalictrum thalictroides</name>
    <name type="common">Rue-anemone</name>
    <name type="synonym">Anemone thalictroides</name>
    <dbReference type="NCBI Taxonomy" id="46969"/>
    <lineage>
        <taxon>Eukaryota</taxon>
        <taxon>Viridiplantae</taxon>
        <taxon>Streptophyta</taxon>
        <taxon>Embryophyta</taxon>
        <taxon>Tracheophyta</taxon>
        <taxon>Spermatophyta</taxon>
        <taxon>Magnoliopsida</taxon>
        <taxon>Ranunculales</taxon>
        <taxon>Ranunculaceae</taxon>
        <taxon>Thalictroideae</taxon>
        <taxon>Thalictrum</taxon>
    </lineage>
</organism>
<evidence type="ECO:0000313" key="2">
    <source>
        <dbReference type="Proteomes" id="UP000554482"/>
    </source>
</evidence>
<name>A0A7J6VNI6_THATH</name>
<gene>
    <name evidence="1" type="ORF">FRX31_024491</name>
</gene>
<protein>
    <submittedName>
        <fullName evidence="1">Uncharacterized protein</fullName>
    </submittedName>
</protein>
<comment type="caution">
    <text evidence="1">The sequence shown here is derived from an EMBL/GenBank/DDBJ whole genome shotgun (WGS) entry which is preliminary data.</text>
</comment>
<dbReference type="EMBL" id="JABWDY010030062">
    <property type="protein sequence ID" value="KAF5185922.1"/>
    <property type="molecule type" value="Genomic_DNA"/>
</dbReference>
<evidence type="ECO:0000313" key="1">
    <source>
        <dbReference type="EMBL" id="KAF5185922.1"/>
    </source>
</evidence>
<dbReference type="AlphaFoldDB" id="A0A7J6VNI6"/>